<accession>A0A1I4T2T9</accession>
<dbReference type="EMBL" id="FOUE01000006">
    <property type="protein sequence ID" value="SFM70880.1"/>
    <property type="molecule type" value="Genomic_DNA"/>
</dbReference>
<dbReference type="Proteomes" id="UP000198519">
    <property type="component" value="Unassembled WGS sequence"/>
</dbReference>
<evidence type="ECO:0000313" key="1">
    <source>
        <dbReference type="EMBL" id="SFM70880.1"/>
    </source>
</evidence>
<reference evidence="2" key="1">
    <citation type="submission" date="2016-10" db="EMBL/GenBank/DDBJ databases">
        <authorList>
            <person name="Varghese N."/>
            <person name="Submissions S."/>
        </authorList>
    </citation>
    <scope>NUCLEOTIDE SEQUENCE [LARGE SCALE GENOMIC DNA]</scope>
    <source>
        <strain evidence="2">CGMCC 1.7061</strain>
    </source>
</reference>
<gene>
    <name evidence="1" type="ORF">SAMN04487963_3455</name>
</gene>
<sequence>MLYGQQHAVSNDRDEKQPVAFSLLYFLKRNSFIPFQLILLTPRSACRIKPLNSGLNAFFSYIEALYVVFYGFVTQSQYFKVLIKRISQDHERILRSWPGPFWQPLDESHNFITTPKIYKQPA</sequence>
<protein>
    <submittedName>
        <fullName evidence="1">Uncharacterized protein</fullName>
    </submittedName>
</protein>
<keyword evidence="2" id="KW-1185">Reference proteome</keyword>
<proteinExistence type="predicted"/>
<evidence type="ECO:0000313" key="2">
    <source>
        <dbReference type="Proteomes" id="UP000198519"/>
    </source>
</evidence>
<dbReference type="AlphaFoldDB" id="A0A1I4T2T9"/>
<name>A0A1I4T2T9_9GAMM</name>
<organism evidence="1 2">
    <name type="scientific">Marinobacter zhejiangensis</name>
    <dbReference type="NCBI Taxonomy" id="488535"/>
    <lineage>
        <taxon>Bacteria</taxon>
        <taxon>Pseudomonadati</taxon>
        <taxon>Pseudomonadota</taxon>
        <taxon>Gammaproteobacteria</taxon>
        <taxon>Pseudomonadales</taxon>
        <taxon>Marinobacteraceae</taxon>
        <taxon>Marinobacter</taxon>
    </lineage>
</organism>